<evidence type="ECO:0000313" key="5">
    <source>
        <dbReference type="Proteomes" id="UP000510934"/>
    </source>
</evidence>
<dbReference type="EMBL" id="CP059054">
    <property type="protein sequence ID" value="QLJ17418.1"/>
    <property type="molecule type" value="Genomic_DNA"/>
</dbReference>
<dbReference type="Gene3D" id="2.60.40.2500">
    <property type="match status" value="1"/>
</dbReference>
<dbReference type="Proteomes" id="UP000510934">
    <property type="component" value="Plasmid pBS1142"/>
</dbReference>
<geneLocation type="plasmid" evidence="5">
    <name>pbs1142</name>
</geneLocation>
<proteinExistence type="inferred from homology"/>
<dbReference type="InterPro" id="IPR010258">
    <property type="entry name" value="Conjugal_tfr_TrbG/VirB9/CagX"/>
</dbReference>
<feature type="chain" id="PRO_5027797841" evidence="3">
    <location>
        <begin position="26"/>
        <end position="282"/>
    </location>
</feature>
<evidence type="ECO:0000256" key="3">
    <source>
        <dbReference type="SAM" id="SignalP"/>
    </source>
</evidence>
<comment type="similarity">
    <text evidence="1">Belongs to the TrbG/VirB9 family.</text>
</comment>
<organism evidence="4 5">
    <name type="scientific">Pseudomonas putida</name>
    <name type="common">Arthrobacter siderocapsulatus</name>
    <dbReference type="NCBI Taxonomy" id="303"/>
    <lineage>
        <taxon>Bacteria</taxon>
        <taxon>Pseudomonadati</taxon>
        <taxon>Pseudomonadota</taxon>
        <taxon>Gammaproteobacteria</taxon>
        <taxon>Pseudomonadales</taxon>
        <taxon>Pseudomonadaceae</taxon>
        <taxon>Pseudomonas</taxon>
    </lineage>
</organism>
<dbReference type="InterPro" id="IPR038161">
    <property type="entry name" value="VirB9/CagX/TrbG_C_sf"/>
</dbReference>
<dbReference type="InterPro" id="IPR033645">
    <property type="entry name" value="VirB9/CagX/TrbG_C"/>
</dbReference>
<evidence type="ECO:0000256" key="2">
    <source>
        <dbReference type="ARBA" id="ARBA00022729"/>
    </source>
</evidence>
<protein>
    <submittedName>
        <fullName evidence="4">TrbG/VirB9 family P-type conjugative transfer protein</fullName>
    </submittedName>
</protein>
<feature type="signal peptide" evidence="3">
    <location>
        <begin position="1"/>
        <end position="25"/>
    </location>
</feature>
<dbReference type="CDD" id="cd06911">
    <property type="entry name" value="VirB9_CagX_TrbG"/>
    <property type="match status" value="1"/>
</dbReference>
<sequence length="282" mass="30817">MKKVAIKFGAGVMVLAATIAAEAQAASCRVIHWKPDSVLTINSALVLGTRIEFPSDLLFDPVTSSTLWDAEGQATQVVVKPNSTEQLGKSAVIRVFTNDGNAYDVLANRADTGTGDVCVKVVADGMFFNPGARAAMTAQSGRMAQGAAAMGMQMQQTQQQLVQVRRQAEDDKKKAVMEALRRFRYHVYTRYTWSEGKGFSAKGIITDVYDDGRFTYIRLDKPNRGLLSVETEVGGKNAVVPTKYDDSYGMYVISGIYPKFTLRQDDAEIKVARADNATNGEF</sequence>
<accession>A0A7D6A6Y0</accession>
<evidence type="ECO:0000256" key="1">
    <source>
        <dbReference type="ARBA" id="ARBA00006135"/>
    </source>
</evidence>
<name>A0A7D6A6Y0_PSEPU</name>
<dbReference type="AlphaFoldDB" id="A0A7D6A6Y0"/>
<dbReference type="Pfam" id="PF03524">
    <property type="entry name" value="CagX"/>
    <property type="match status" value="1"/>
</dbReference>
<gene>
    <name evidence="4" type="ORF">H0H12_29800</name>
</gene>
<keyword evidence="2 3" id="KW-0732">Signal</keyword>
<evidence type="ECO:0000313" key="4">
    <source>
        <dbReference type="EMBL" id="QLJ17418.1"/>
    </source>
</evidence>
<reference evidence="4 5" key="1">
    <citation type="journal article" date="2009" name="Mikrobiologiia">
        <title>[Phenanthren biodegradation and interaction of Pseudomonas putida BS3701 and Burkholderia sp.BS3702 in plant rhizosphere].</title>
        <authorList>
            <person name="Ovchinnikova A.A."/>
            <person name="Vetrova A.A."/>
            <person name="Filonov A.E."/>
            <person name="Boronin A.M."/>
        </authorList>
    </citation>
    <scope>NUCLEOTIDE SEQUENCE [LARGE SCALE GENOMIC DNA]</scope>
    <source>
        <strain evidence="4 5">BS3701</strain>
        <plasmid evidence="5">pbs1142</plasmid>
    </source>
</reference>
<dbReference type="RefSeq" id="WP_180690205.1">
    <property type="nucleotide sequence ID" value="NZ_CP059054.1"/>
</dbReference>
<keyword evidence="4" id="KW-0614">Plasmid</keyword>